<keyword evidence="10" id="KW-0106">Calcium</keyword>
<dbReference type="GO" id="GO:0005576">
    <property type="term" value="C:extracellular region"/>
    <property type="evidence" value="ECO:0007669"/>
    <property type="project" value="UniProtKB-SubCell"/>
</dbReference>
<dbReference type="Gene3D" id="1.20.90.10">
    <property type="entry name" value="Phospholipase A2 domain"/>
    <property type="match status" value="1"/>
</dbReference>
<evidence type="ECO:0000256" key="16">
    <source>
        <dbReference type="SAM" id="MobiDB-lite"/>
    </source>
</evidence>
<dbReference type="InterPro" id="IPR016090">
    <property type="entry name" value="PLA2-like_dom"/>
</dbReference>
<keyword evidence="7" id="KW-0964">Secreted</keyword>
<keyword evidence="11" id="KW-0442">Lipid degradation</keyword>
<keyword evidence="8" id="KW-0479">Metal-binding</keyword>
<dbReference type="InterPro" id="IPR036444">
    <property type="entry name" value="PLipase_A2_dom_sf"/>
</dbReference>
<evidence type="ECO:0000256" key="10">
    <source>
        <dbReference type="ARBA" id="ARBA00022837"/>
    </source>
</evidence>
<dbReference type="PROSITE" id="PS00118">
    <property type="entry name" value="PA2_HIS"/>
    <property type="match status" value="1"/>
</dbReference>
<evidence type="ECO:0000256" key="2">
    <source>
        <dbReference type="ARBA" id="ARBA00001913"/>
    </source>
</evidence>
<evidence type="ECO:0000256" key="8">
    <source>
        <dbReference type="ARBA" id="ARBA00022723"/>
    </source>
</evidence>
<evidence type="ECO:0000256" key="1">
    <source>
        <dbReference type="ARBA" id="ARBA00001604"/>
    </source>
</evidence>
<gene>
    <name evidence="18" type="ORF">BIW11_07259</name>
</gene>
<evidence type="ECO:0000256" key="14">
    <source>
        <dbReference type="ARBA" id="ARBA00023157"/>
    </source>
</evidence>
<comment type="subcellular location">
    <subcellularLocation>
        <location evidence="3">Secreted</location>
    </subcellularLocation>
</comment>
<evidence type="ECO:0000313" key="18">
    <source>
        <dbReference type="EMBL" id="OQR77209.1"/>
    </source>
</evidence>
<evidence type="ECO:0000256" key="5">
    <source>
        <dbReference type="ARBA" id="ARBA00013278"/>
    </source>
</evidence>
<evidence type="ECO:0000256" key="7">
    <source>
        <dbReference type="ARBA" id="ARBA00022525"/>
    </source>
</evidence>
<reference evidence="18 19" key="1">
    <citation type="journal article" date="2017" name="Gigascience">
        <title>Draft genome of the honey bee ectoparasitic mite, Tropilaelaps mercedesae, is shaped by the parasitic life history.</title>
        <authorList>
            <person name="Dong X."/>
            <person name="Armstrong S.D."/>
            <person name="Xia D."/>
            <person name="Makepeace B.L."/>
            <person name="Darby A.C."/>
            <person name="Kadowaki T."/>
        </authorList>
    </citation>
    <scope>NUCLEOTIDE SEQUENCE [LARGE SCALE GENOMIC DNA]</scope>
    <source>
        <strain evidence="18">Wuxi-XJTLU</strain>
    </source>
</reference>
<comment type="similarity">
    <text evidence="4">Belongs to the phospholipase A2 family. Group III subfamily.</text>
</comment>
<comment type="cofactor">
    <cofactor evidence="2">
        <name>Ca(2+)</name>
        <dbReference type="ChEBI" id="CHEBI:29108"/>
    </cofactor>
</comment>
<dbReference type="GO" id="GO:0050482">
    <property type="term" value="P:arachidonate secretion"/>
    <property type="evidence" value="ECO:0007669"/>
    <property type="project" value="InterPro"/>
</dbReference>
<keyword evidence="19" id="KW-1185">Reference proteome</keyword>
<proteinExistence type="inferred from homology"/>
<evidence type="ECO:0000256" key="15">
    <source>
        <dbReference type="ARBA" id="ARBA00029903"/>
    </source>
</evidence>
<dbReference type="GO" id="GO:0016042">
    <property type="term" value="P:lipid catabolic process"/>
    <property type="evidence" value="ECO:0007669"/>
    <property type="project" value="UniProtKB-KW"/>
</dbReference>
<accession>A0A1V9XUP8</accession>
<evidence type="ECO:0000256" key="11">
    <source>
        <dbReference type="ARBA" id="ARBA00022963"/>
    </source>
</evidence>
<evidence type="ECO:0000256" key="13">
    <source>
        <dbReference type="ARBA" id="ARBA00023145"/>
    </source>
</evidence>
<comment type="catalytic activity">
    <reaction evidence="1">
        <text>a 1,2-diacyl-sn-glycero-3-phosphocholine + H2O = a 1-acyl-sn-glycero-3-phosphocholine + a fatty acid + H(+)</text>
        <dbReference type="Rhea" id="RHEA:15801"/>
        <dbReference type="ChEBI" id="CHEBI:15377"/>
        <dbReference type="ChEBI" id="CHEBI:15378"/>
        <dbReference type="ChEBI" id="CHEBI:28868"/>
        <dbReference type="ChEBI" id="CHEBI:57643"/>
        <dbReference type="ChEBI" id="CHEBI:58168"/>
        <dbReference type="EC" id="3.1.1.4"/>
    </reaction>
</comment>
<dbReference type="AlphaFoldDB" id="A0A1V9XUP8"/>
<comment type="caution">
    <text evidence="18">The sequence shown here is derived from an EMBL/GenBank/DDBJ whole genome shotgun (WGS) entry which is preliminary data.</text>
</comment>
<keyword evidence="14" id="KW-1015">Disulfide bond</keyword>
<keyword evidence="13" id="KW-0865">Zymogen</keyword>
<keyword evidence="9" id="KW-0378">Hydrolase</keyword>
<sequence length="491" mass="56192">MATYLVRSAGPWRNRHLGSSLTAGSHRLYRLTAMAFLLAVIVTAAQEAFQSEETSHWSVDIPGFYHRLYFSGGESEVRAHLRQVTVLENALQARGTVSRRLSDGHQILSLFYLDSKLASCRVESDPVEVAEFYRTMMDDFNCAEHRTARKRFDKLRRGDQPSRPIMSSSSSEDVDLTNLDVETLGSKDAEGRSQTTMYVSKETLGTHNDVRGGTGRLTIVEESNRASSFGESQSVEDRLSSSSEEPPWCSIDDRLERQIWNETFILLDQASEHDELMAEVTQVLHFRLHRRACRKLQRRLRIAAAVHDKTQAVDKEKVRTIRQSDDDEAVSVEELTDVENRKTGNVIRQRRKRMRRSLFSSIMPGTKWCGSGNHATAINELGASASTDNCCREHDQCPNTLAAFERRWGLRNKSLFTMSHCKCDERFRSCLKMARTSQSRFVGRLFFDLLSKQCFVFKKVRRCARLSWDGSRCIRKRWAKKAVARNGMSYY</sequence>
<dbReference type="OrthoDB" id="6075074at2759"/>
<evidence type="ECO:0000256" key="6">
    <source>
        <dbReference type="ARBA" id="ARBA00021721"/>
    </source>
</evidence>
<evidence type="ECO:0000256" key="3">
    <source>
        <dbReference type="ARBA" id="ARBA00004613"/>
    </source>
</evidence>
<feature type="region of interest" description="Disordered" evidence="16">
    <location>
        <begin position="153"/>
        <end position="174"/>
    </location>
</feature>
<evidence type="ECO:0000256" key="9">
    <source>
        <dbReference type="ARBA" id="ARBA00022801"/>
    </source>
</evidence>
<dbReference type="InterPro" id="IPR033113">
    <property type="entry name" value="PLA2_histidine"/>
</dbReference>
<dbReference type="GO" id="GO:0006644">
    <property type="term" value="P:phospholipid metabolic process"/>
    <property type="evidence" value="ECO:0007669"/>
    <property type="project" value="InterPro"/>
</dbReference>
<organism evidence="18 19">
    <name type="scientific">Tropilaelaps mercedesae</name>
    <dbReference type="NCBI Taxonomy" id="418985"/>
    <lineage>
        <taxon>Eukaryota</taxon>
        <taxon>Metazoa</taxon>
        <taxon>Ecdysozoa</taxon>
        <taxon>Arthropoda</taxon>
        <taxon>Chelicerata</taxon>
        <taxon>Arachnida</taxon>
        <taxon>Acari</taxon>
        <taxon>Parasitiformes</taxon>
        <taxon>Mesostigmata</taxon>
        <taxon>Gamasina</taxon>
        <taxon>Dermanyssoidea</taxon>
        <taxon>Laelapidae</taxon>
        <taxon>Tropilaelaps</taxon>
    </lineage>
</organism>
<name>A0A1V9XUP8_9ACAR</name>
<dbReference type="PANTHER" id="PTHR12253">
    <property type="entry name" value="RH14732P"/>
    <property type="match status" value="1"/>
</dbReference>
<dbReference type="STRING" id="418985.A0A1V9XUP8"/>
<evidence type="ECO:0000256" key="12">
    <source>
        <dbReference type="ARBA" id="ARBA00023098"/>
    </source>
</evidence>
<evidence type="ECO:0000256" key="4">
    <source>
        <dbReference type="ARBA" id="ARBA00009659"/>
    </source>
</evidence>
<feature type="region of interest" description="Disordered" evidence="16">
    <location>
        <begin position="221"/>
        <end position="247"/>
    </location>
</feature>
<dbReference type="SUPFAM" id="SSF48619">
    <property type="entry name" value="Phospholipase A2, PLA2"/>
    <property type="match status" value="1"/>
</dbReference>
<dbReference type="FunFam" id="1.20.90.10:FF:000002">
    <property type="entry name" value="Phospholipase A2 group III"/>
    <property type="match status" value="1"/>
</dbReference>
<keyword evidence="12" id="KW-0443">Lipid metabolism</keyword>
<feature type="domain" description="Phospholipase A2-like central" evidence="17">
    <location>
        <begin position="362"/>
        <end position="457"/>
    </location>
</feature>
<dbReference type="Pfam" id="PF05826">
    <property type="entry name" value="Phospholip_A2_2"/>
    <property type="match status" value="1"/>
</dbReference>
<dbReference type="EMBL" id="MNPL01003832">
    <property type="protein sequence ID" value="OQR77209.1"/>
    <property type="molecule type" value="Genomic_DNA"/>
</dbReference>
<dbReference type="Proteomes" id="UP000192247">
    <property type="component" value="Unassembled WGS sequence"/>
</dbReference>
<dbReference type="EC" id="3.1.1.4" evidence="5"/>
<evidence type="ECO:0000259" key="17">
    <source>
        <dbReference type="Pfam" id="PF05826"/>
    </source>
</evidence>
<dbReference type="GO" id="GO:0004623">
    <property type="term" value="F:phospholipase A2 activity"/>
    <property type="evidence" value="ECO:0007669"/>
    <property type="project" value="UniProtKB-EC"/>
</dbReference>
<dbReference type="CDD" id="cd04704">
    <property type="entry name" value="PLA2_bee_venom_like"/>
    <property type="match status" value="1"/>
</dbReference>
<dbReference type="GO" id="GO:0046872">
    <property type="term" value="F:metal ion binding"/>
    <property type="evidence" value="ECO:0007669"/>
    <property type="project" value="UniProtKB-KW"/>
</dbReference>
<dbReference type="InParanoid" id="A0A1V9XUP8"/>
<protein>
    <recommendedName>
        <fullName evidence="6">Phospholipase A2</fullName>
        <ecNumber evidence="5">3.1.1.4</ecNumber>
    </recommendedName>
    <alternativeName>
        <fullName evidence="15">Phosphatidylcholine 2-acylhydrolase</fullName>
    </alternativeName>
</protein>
<evidence type="ECO:0000313" key="19">
    <source>
        <dbReference type="Proteomes" id="UP000192247"/>
    </source>
</evidence>